<evidence type="ECO:0000313" key="1">
    <source>
        <dbReference type="EMBL" id="ATF08982.1"/>
    </source>
</evidence>
<dbReference type="Proteomes" id="UP000218160">
    <property type="component" value="Chromosome 1"/>
</dbReference>
<dbReference type="RefSeq" id="WP_161492897.1">
    <property type="nucleotide sequence ID" value="NZ_CP020660.1"/>
</dbReference>
<evidence type="ECO:0000313" key="2">
    <source>
        <dbReference type="Proteomes" id="UP000218160"/>
    </source>
</evidence>
<organism evidence="1 2">
    <name type="scientific">Candidatus Enterovibrio altilux</name>
    <dbReference type="NCBI Taxonomy" id="1927128"/>
    <lineage>
        <taxon>Bacteria</taxon>
        <taxon>Pseudomonadati</taxon>
        <taxon>Pseudomonadota</taxon>
        <taxon>Gammaproteobacteria</taxon>
        <taxon>Vibrionales</taxon>
        <taxon>Vibrionaceae</taxon>
        <taxon>Enterovibrio</taxon>
    </lineage>
</organism>
<gene>
    <name evidence="1" type="ORF">BTN50_0452</name>
</gene>
<dbReference type="AlphaFoldDB" id="A0A291B7J8"/>
<accession>A0A291B7J8</accession>
<proteinExistence type="predicted"/>
<sequence>MVLMAKCFLTYLNNLLKISKISGDGAYNFVYIKRTILRIPPKKGAAC</sequence>
<reference evidence="2" key="1">
    <citation type="submission" date="2017-04" db="EMBL/GenBank/DDBJ databases">
        <title>Genome evolution of the luminous symbionts of deep sea anglerfish.</title>
        <authorList>
            <person name="Hendry T.A."/>
        </authorList>
    </citation>
    <scope>NUCLEOTIDE SEQUENCE [LARGE SCALE GENOMIC DNA]</scope>
</reference>
<dbReference type="KEGG" id="elux:BTN50_0452"/>
<name>A0A291B7J8_9GAMM</name>
<dbReference type="EMBL" id="CP020660">
    <property type="protein sequence ID" value="ATF08982.1"/>
    <property type="molecule type" value="Genomic_DNA"/>
</dbReference>
<protein>
    <submittedName>
        <fullName evidence="1">Uncharacterized protein</fullName>
    </submittedName>
</protein>
<keyword evidence="2" id="KW-1185">Reference proteome</keyword>